<feature type="compositionally biased region" description="Polar residues" evidence="1">
    <location>
        <begin position="61"/>
        <end position="88"/>
    </location>
</feature>
<evidence type="ECO:0000256" key="1">
    <source>
        <dbReference type="SAM" id="MobiDB-lite"/>
    </source>
</evidence>
<evidence type="ECO:0000313" key="4">
    <source>
        <dbReference type="Proteomes" id="UP000199048"/>
    </source>
</evidence>
<protein>
    <submittedName>
        <fullName evidence="3">Uncharacterized protein</fullName>
    </submittedName>
</protein>
<gene>
    <name evidence="3" type="ORF">SAMN05192568_1001152</name>
</gene>
<keyword evidence="2" id="KW-0472">Membrane</keyword>
<keyword evidence="2" id="KW-1133">Transmembrane helix</keyword>
<organism evidence="3 4">
    <name type="scientific">Methylobacterium pseudosasicola</name>
    <dbReference type="NCBI Taxonomy" id="582667"/>
    <lineage>
        <taxon>Bacteria</taxon>
        <taxon>Pseudomonadati</taxon>
        <taxon>Pseudomonadota</taxon>
        <taxon>Alphaproteobacteria</taxon>
        <taxon>Hyphomicrobiales</taxon>
        <taxon>Methylobacteriaceae</taxon>
        <taxon>Methylobacterium</taxon>
    </lineage>
</organism>
<keyword evidence="4" id="KW-1185">Reference proteome</keyword>
<sequence length="106" mass="10884">MTTQPPSSGLYLRWIGRALVLGAVSGSFGLTVPALSQSAASRIDQPTPGTLPPASERDSSARGSGQVSPPSAIQSSTDVMQSDGTVQGQGAPARTNPIQHLPETMR</sequence>
<evidence type="ECO:0000313" key="3">
    <source>
        <dbReference type="EMBL" id="SFL14083.1"/>
    </source>
</evidence>
<dbReference type="RefSeq" id="WP_244536977.1">
    <property type="nucleotide sequence ID" value="NZ_FOTK01000001.1"/>
</dbReference>
<feature type="region of interest" description="Disordered" evidence="1">
    <location>
        <begin position="38"/>
        <end position="106"/>
    </location>
</feature>
<keyword evidence="2" id="KW-0812">Transmembrane</keyword>
<accession>A0A1I4F9H8</accession>
<dbReference type="Proteomes" id="UP000199048">
    <property type="component" value="Unassembled WGS sequence"/>
</dbReference>
<dbReference type="AlphaFoldDB" id="A0A1I4F9H8"/>
<dbReference type="EMBL" id="FOTK01000001">
    <property type="protein sequence ID" value="SFL14083.1"/>
    <property type="molecule type" value="Genomic_DNA"/>
</dbReference>
<evidence type="ECO:0000256" key="2">
    <source>
        <dbReference type="SAM" id="Phobius"/>
    </source>
</evidence>
<proteinExistence type="predicted"/>
<feature type="transmembrane region" description="Helical" evidence="2">
    <location>
        <begin position="14"/>
        <end position="35"/>
    </location>
</feature>
<reference evidence="4" key="1">
    <citation type="submission" date="2016-10" db="EMBL/GenBank/DDBJ databases">
        <authorList>
            <person name="Varghese N."/>
            <person name="Submissions S."/>
        </authorList>
    </citation>
    <scope>NUCLEOTIDE SEQUENCE [LARGE SCALE GENOMIC DNA]</scope>
    <source>
        <strain evidence="4">BL36</strain>
    </source>
</reference>
<name>A0A1I4F9H8_9HYPH</name>